<accession>A0A6N3AL56</accession>
<evidence type="ECO:0000256" key="1">
    <source>
        <dbReference type="SAM" id="SignalP"/>
    </source>
</evidence>
<protein>
    <recommendedName>
        <fullName evidence="3">Right handed beta helix domain-containing protein</fullName>
    </recommendedName>
</protein>
<dbReference type="EMBL" id="CACRUT010000008">
    <property type="protein sequence ID" value="VYT91227.1"/>
    <property type="molecule type" value="Genomic_DNA"/>
</dbReference>
<keyword evidence="1" id="KW-0732">Signal</keyword>
<name>A0A6N3AL56_9BACT</name>
<evidence type="ECO:0008006" key="3">
    <source>
        <dbReference type="Google" id="ProtNLM"/>
    </source>
</evidence>
<dbReference type="SUPFAM" id="SSF51126">
    <property type="entry name" value="Pectin lyase-like"/>
    <property type="match status" value="1"/>
</dbReference>
<dbReference type="Gene3D" id="2.160.20.10">
    <property type="entry name" value="Single-stranded right-handed beta-helix, Pectin lyase-like"/>
    <property type="match status" value="1"/>
</dbReference>
<dbReference type="AlphaFoldDB" id="A0A6N3AL56"/>
<evidence type="ECO:0000313" key="2">
    <source>
        <dbReference type="EMBL" id="VYT91227.1"/>
    </source>
</evidence>
<dbReference type="PROSITE" id="PS51257">
    <property type="entry name" value="PROKAR_LIPOPROTEIN"/>
    <property type="match status" value="1"/>
</dbReference>
<organism evidence="2">
    <name type="scientific">Paraprevotella clara</name>
    <dbReference type="NCBI Taxonomy" id="454154"/>
    <lineage>
        <taxon>Bacteria</taxon>
        <taxon>Pseudomonadati</taxon>
        <taxon>Bacteroidota</taxon>
        <taxon>Bacteroidia</taxon>
        <taxon>Bacteroidales</taxon>
        <taxon>Prevotellaceae</taxon>
        <taxon>Paraprevotella</taxon>
    </lineage>
</organism>
<sequence>MNMRKISVFCGSVLAWGVVAVSGFTSCDDSMSFTTDRGALLSFSTDTVRFDTVISTVGSSTRQLMVYNRNADGLRIASVRLKQAYATPFRVNVDGSYLEPESGARAYDFEVRTGDSIRVFAEVTMPENGQDAPVALNDTLIFALESGVEQHVILTAVGQDAYMWRGKVIEADTLLEAGRPIVVYDSLSVREGVTLSMAAGVQLYFHDGANLWVHGRIVAEGTVDCPVVFRGDRTDRMFDYLPYDNTPSRWGGIRLKATSTDNRLNHVDIHSASYGIACDSSSTDVMKLTLENSVIHNVGGEGLGLYHCRASVGNTQISNTLGHCVAVVGGWAEFVHCTLAQFYPWDATRGDALYLANKWLALDYPLQHAHFLNCLVTGYADDVVTGNLEDENKDVDYYFGNCVLRTVEAEDDAARFVGVVYEKKGEEGTGQEQFRLFDTDNYLYDFRLKDISVARGKGSTEWAARYPTDRYGIDRLTEPTPDAGCYEFVPEE</sequence>
<proteinExistence type="predicted"/>
<feature type="signal peptide" evidence="1">
    <location>
        <begin position="1"/>
        <end position="20"/>
    </location>
</feature>
<dbReference type="InterPro" id="IPR011050">
    <property type="entry name" value="Pectin_lyase_fold/virulence"/>
</dbReference>
<reference evidence="2" key="1">
    <citation type="submission" date="2019-11" db="EMBL/GenBank/DDBJ databases">
        <authorList>
            <person name="Feng L."/>
        </authorList>
    </citation>
    <scope>NUCLEOTIDE SEQUENCE</scope>
    <source>
        <strain evidence="2">PclaraLFYP37</strain>
    </source>
</reference>
<gene>
    <name evidence="2" type="ORF">PCLFYP37_01455</name>
</gene>
<feature type="chain" id="PRO_5026792771" description="Right handed beta helix domain-containing protein" evidence="1">
    <location>
        <begin position="21"/>
        <end position="492"/>
    </location>
</feature>
<dbReference type="InterPro" id="IPR012334">
    <property type="entry name" value="Pectin_lyas_fold"/>
</dbReference>